<evidence type="ECO:0000256" key="1">
    <source>
        <dbReference type="SAM" id="Phobius"/>
    </source>
</evidence>
<dbReference type="STRING" id="1548207.AXK11_04955"/>
<keyword evidence="3" id="KW-1185">Reference proteome</keyword>
<comment type="caution">
    <text evidence="2">The sequence shown here is derived from an EMBL/GenBank/DDBJ whole genome shotgun (WGS) entry which is preliminary data.</text>
</comment>
<dbReference type="AlphaFoldDB" id="A0A139SMQ0"/>
<protein>
    <submittedName>
        <fullName evidence="2">Uncharacterized protein</fullName>
    </submittedName>
</protein>
<accession>A0A139SMQ0</accession>
<evidence type="ECO:0000313" key="2">
    <source>
        <dbReference type="EMBL" id="KXU35886.1"/>
    </source>
</evidence>
<reference evidence="3" key="1">
    <citation type="submission" date="2016-02" db="EMBL/GenBank/DDBJ databases">
        <authorList>
            <person name="Sanders J.G."/>
            <person name="Lin J.Y."/>
            <person name="Wertz J.T."/>
            <person name="Russell J.A."/>
            <person name="Moreau C.S."/>
            <person name="Powell S."/>
        </authorList>
    </citation>
    <scope>NUCLEOTIDE SEQUENCE [LARGE SCALE GENOMIC DNA]</scope>
    <source>
        <strain evidence="3">CAG34</strain>
    </source>
</reference>
<keyword evidence="1" id="KW-0812">Transmembrane</keyword>
<name>A0A139SMQ0_9BACT</name>
<evidence type="ECO:0000313" key="3">
    <source>
        <dbReference type="Proteomes" id="UP000070058"/>
    </source>
</evidence>
<dbReference type="Proteomes" id="UP000070058">
    <property type="component" value="Unassembled WGS sequence"/>
</dbReference>
<keyword evidence="1" id="KW-0472">Membrane</keyword>
<dbReference type="EMBL" id="LSZQ01000041">
    <property type="protein sequence ID" value="KXU35886.1"/>
    <property type="molecule type" value="Genomic_DNA"/>
</dbReference>
<gene>
    <name evidence="2" type="ORF">AXK11_04955</name>
</gene>
<feature type="transmembrane region" description="Helical" evidence="1">
    <location>
        <begin position="98"/>
        <end position="123"/>
    </location>
</feature>
<sequence>MHAGRQPLSRYTTARFLQLDALPHFSFSSPCFPIMASSNNTAPVRATWICLGLAWAFYLLPIPGLSGTVGSALCLATFILSIIVMCKGEATSGLIPMLLVICVSPIVYFIGLGIMSMFVMLGVSELAEIPVPQN</sequence>
<proteinExistence type="predicted"/>
<organism evidence="2 3">
    <name type="scientific">Cephaloticoccus primus</name>
    <dbReference type="NCBI Taxonomy" id="1548207"/>
    <lineage>
        <taxon>Bacteria</taxon>
        <taxon>Pseudomonadati</taxon>
        <taxon>Verrucomicrobiota</taxon>
        <taxon>Opitutia</taxon>
        <taxon>Opitutales</taxon>
        <taxon>Opitutaceae</taxon>
        <taxon>Cephaloticoccus</taxon>
    </lineage>
</organism>
<keyword evidence="1" id="KW-1133">Transmembrane helix</keyword>
<feature type="transmembrane region" description="Helical" evidence="1">
    <location>
        <begin position="66"/>
        <end position="86"/>
    </location>
</feature>